<dbReference type="Gene3D" id="3.40.50.1700">
    <property type="entry name" value="Glycoside hydrolase family 3 C-terminal domain"/>
    <property type="match status" value="1"/>
</dbReference>
<dbReference type="SUPFAM" id="SSF52279">
    <property type="entry name" value="Beta-D-glucan exohydrolase, C-terminal domain"/>
    <property type="match status" value="1"/>
</dbReference>
<protein>
    <recommendedName>
        <fullName evidence="3">beta-glucosidase</fullName>
        <ecNumber evidence="3">3.2.1.21</ecNumber>
    </recommendedName>
</protein>
<sequence>MSKKTVALLIAAALATSSFAQTKEKVTKTAVASQSKMDVFVNNLMKQMTLDEKIGQLNLVTPGGAVTGAVVSRDVDNKIKSGQVGGMFGITGADKIRKAQEIAVNNSRLKIPMIFGLDVIHGHRTIFPIPLGLSCSWDMPMIQQSAQIAAKEATAEGLSWVFSPMVDICRDPRWGRIAEGSGEDPYLGSQIATAMVKGYQGDDLSKNNTVMACVKHYALYGAAEAGRDYNTTDMSRVQMFQNYFPPYKAAVDAGVGSVMSAFNEVDAVPSTVNKWLLTDVLRDQWKFKGMVVTDYTSINEMIDHGMGDLQQVSAKALNAGVDMDMVGEGFLTTLKKSLNEGKVSVKQIDAACKRILEAKYKLGLFDDPYRYCDVNRAGDIFNASNRAAARDFATRSAVLLKNANNILPLKKSGTIALIGPLADSHMNMLGTWSVSGDFENTVTVLQGLQNVGGSNVKIIHAKGANISDDTAFAKKVNAFMNEIDIDKRSPDEMINEAVNAANKSDVVVAVLGESANMSGESSSLSNIDLQPSQKKLLDALKKTGKPVVLVLMNGRPMTIEEETKKADAILDTWFSGTEAGNAVADLLFGDKIPSGKLTASFPVNVGQIPVYYNHKNTGRPYVKGGPTKFKSNYLDIPNEPLFEFGYGLSYTTFSYSAVKLSAGSITKTGSIKASVTLTNTGNYDGEEIVQLYIRDMVGSVTRPVKELKGFQKVFLKKGESKEISFTITNGMLAFYDSNLKYASEPGDFKVFIGGSSATMNEAGFELK</sequence>
<dbReference type="Gene3D" id="3.20.20.300">
    <property type="entry name" value="Glycoside hydrolase, family 3, N-terminal domain"/>
    <property type="match status" value="1"/>
</dbReference>
<dbReference type="SUPFAM" id="SSF51445">
    <property type="entry name" value="(Trans)glycosidases"/>
    <property type="match status" value="1"/>
</dbReference>
<comment type="catalytic activity">
    <reaction evidence="1">
        <text>Hydrolysis of terminal, non-reducing beta-D-glucosyl residues with release of beta-D-glucose.</text>
        <dbReference type="EC" id="3.2.1.21"/>
    </reaction>
</comment>
<comment type="similarity">
    <text evidence="2 7">Belongs to the glycosyl hydrolase 3 family.</text>
</comment>
<reference evidence="10 11" key="1">
    <citation type="submission" date="2023-05" db="EMBL/GenBank/DDBJ databases">
        <title>Genome sequence of Pinibacter sp. MAH-24.</title>
        <authorList>
            <person name="Huq M.A."/>
        </authorList>
    </citation>
    <scope>NUCLEOTIDE SEQUENCE [LARGE SCALE GENOMIC DNA]</scope>
    <source>
        <strain evidence="10 11">MAH-24</strain>
    </source>
</reference>
<accession>A0ABT6R7X2</accession>
<dbReference type="Proteomes" id="UP001226434">
    <property type="component" value="Unassembled WGS sequence"/>
</dbReference>
<evidence type="ECO:0000256" key="8">
    <source>
        <dbReference type="SAM" id="SignalP"/>
    </source>
</evidence>
<dbReference type="Pfam" id="PF00933">
    <property type="entry name" value="Glyco_hydro_3"/>
    <property type="match status" value="1"/>
</dbReference>
<evidence type="ECO:0000256" key="1">
    <source>
        <dbReference type="ARBA" id="ARBA00000448"/>
    </source>
</evidence>
<evidence type="ECO:0000256" key="5">
    <source>
        <dbReference type="ARBA" id="ARBA00022801"/>
    </source>
</evidence>
<dbReference type="InterPro" id="IPR026891">
    <property type="entry name" value="Fn3-like"/>
</dbReference>
<dbReference type="NCBIfam" id="NF011678">
    <property type="entry name" value="PRK15098.1"/>
    <property type="match status" value="1"/>
</dbReference>
<dbReference type="PROSITE" id="PS00775">
    <property type="entry name" value="GLYCOSYL_HYDROL_F3"/>
    <property type="match status" value="1"/>
</dbReference>
<feature type="chain" id="PRO_5045448147" description="beta-glucosidase" evidence="8">
    <location>
        <begin position="21"/>
        <end position="767"/>
    </location>
</feature>
<proteinExistence type="inferred from homology"/>
<comment type="caution">
    <text evidence="10">The sequence shown here is derived from an EMBL/GenBank/DDBJ whole genome shotgun (WGS) entry which is preliminary data.</text>
</comment>
<dbReference type="RefSeq" id="WP_282332647.1">
    <property type="nucleotide sequence ID" value="NZ_JASBRG010000001.1"/>
</dbReference>
<feature type="domain" description="Fibronectin type III-like" evidence="9">
    <location>
        <begin position="687"/>
        <end position="756"/>
    </location>
</feature>
<evidence type="ECO:0000256" key="2">
    <source>
        <dbReference type="ARBA" id="ARBA00005336"/>
    </source>
</evidence>
<name>A0ABT6R7X2_9BACT</name>
<dbReference type="PANTHER" id="PTHR30620:SF16">
    <property type="entry name" value="LYSOSOMAL BETA GLUCOSIDASE"/>
    <property type="match status" value="1"/>
</dbReference>
<keyword evidence="11" id="KW-1185">Reference proteome</keyword>
<evidence type="ECO:0000313" key="10">
    <source>
        <dbReference type="EMBL" id="MDI3318516.1"/>
    </source>
</evidence>
<dbReference type="PANTHER" id="PTHR30620">
    <property type="entry name" value="PERIPLASMIC BETA-GLUCOSIDASE-RELATED"/>
    <property type="match status" value="1"/>
</dbReference>
<dbReference type="InterPro" id="IPR051915">
    <property type="entry name" value="Cellulose_Degrad_GH3"/>
</dbReference>
<dbReference type="InterPro" id="IPR036881">
    <property type="entry name" value="Glyco_hydro_3_C_sf"/>
</dbReference>
<dbReference type="InterPro" id="IPR013783">
    <property type="entry name" value="Ig-like_fold"/>
</dbReference>
<evidence type="ECO:0000259" key="9">
    <source>
        <dbReference type="SMART" id="SM01217"/>
    </source>
</evidence>
<dbReference type="InterPro" id="IPR017853">
    <property type="entry name" value="GH"/>
</dbReference>
<dbReference type="InterPro" id="IPR036962">
    <property type="entry name" value="Glyco_hydro_3_N_sf"/>
</dbReference>
<evidence type="ECO:0000256" key="6">
    <source>
        <dbReference type="ARBA" id="ARBA00023295"/>
    </source>
</evidence>
<dbReference type="InterPro" id="IPR002772">
    <property type="entry name" value="Glyco_hydro_3_C"/>
</dbReference>
<dbReference type="Pfam" id="PF01915">
    <property type="entry name" value="Glyco_hydro_3_C"/>
    <property type="match status" value="1"/>
</dbReference>
<dbReference type="InterPro" id="IPR001764">
    <property type="entry name" value="Glyco_hydro_3_N"/>
</dbReference>
<gene>
    <name evidence="10" type="primary">bglX</name>
    <name evidence="10" type="ORF">QJ048_01965</name>
</gene>
<dbReference type="PRINTS" id="PR00133">
    <property type="entry name" value="GLHYDRLASE3"/>
</dbReference>
<dbReference type="EC" id="3.2.1.21" evidence="3"/>
<evidence type="ECO:0000256" key="7">
    <source>
        <dbReference type="RuleBase" id="RU361161"/>
    </source>
</evidence>
<keyword evidence="4 8" id="KW-0732">Signal</keyword>
<evidence type="ECO:0000313" key="11">
    <source>
        <dbReference type="Proteomes" id="UP001226434"/>
    </source>
</evidence>
<evidence type="ECO:0000256" key="3">
    <source>
        <dbReference type="ARBA" id="ARBA00012744"/>
    </source>
</evidence>
<organism evidence="10 11">
    <name type="scientific">Pinibacter soli</name>
    <dbReference type="NCBI Taxonomy" id="3044211"/>
    <lineage>
        <taxon>Bacteria</taxon>
        <taxon>Pseudomonadati</taxon>
        <taxon>Bacteroidota</taxon>
        <taxon>Chitinophagia</taxon>
        <taxon>Chitinophagales</taxon>
        <taxon>Chitinophagaceae</taxon>
        <taxon>Pinibacter</taxon>
    </lineage>
</organism>
<dbReference type="Gene3D" id="2.60.40.10">
    <property type="entry name" value="Immunoglobulins"/>
    <property type="match status" value="1"/>
</dbReference>
<keyword evidence="5 7" id="KW-0378">Hydrolase</keyword>
<dbReference type="EMBL" id="JASBRG010000001">
    <property type="protein sequence ID" value="MDI3318516.1"/>
    <property type="molecule type" value="Genomic_DNA"/>
</dbReference>
<dbReference type="InterPro" id="IPR019800">
    <property type="entry name" value="Glyco_hydro_3_AS"/>
</dbReference>
<dbReference type="SMART" id="SM01217">
    <property type="entry name" value="Fn3_like"/>
    <property type="match status" value="1"/>
</dbReference>
<dbReference type="Pfam" id="PF14310">
    <property type="entry name" value="Fn3-like"/>
    <property type="match status" value="1"/>
</dbReference>
<dbReference type="GO" id="GO:0008422">
    <property type="term" value="F:beta-glucosidase activity"/>
    <property type="evidence" value="ECO:0007669"/>
    <property type="project" value="UniProtKB-EC"/>
</dbReference>
<evidence type="ECO:0000256" key="4">
    <source>
        <dbReference type="ARBA" id="ARBA00022729"/>
    </source>
</evidence>
<feature type="signal peptide" evidence="8">
    <location>
        <begin position="1"/>
        <end position="20"/>
    </location>
</feature>
<keyword evidence="6 7" id="KW-0326">Glycosidase</keyword>